<dbReference type="AlphaFoldDB" id="A0A3B1KJE8"/>
<comment type="similarity">
    <text evidence="1">Belongs to the FAM216 family.</text>
</comment>
<dbReference type="Proteomes" id="UP000018467">
    <property type="component" value="Unassembled WGS sequence"/>
</dbReference>
<name>A0A3B1KJE8_ASTMX</name>
<sequence>MSLSCRTVKFRVPIPLKLLTSVVLSPFQHPCLTPGQKRYLFTAAKAHSKDHVRKLICQHYLNVLHRSTSTGVSSPATSDTDNLHPTAEEKSRGSGRDAGGGKAKGKAESRKRLILPKINSHRKR</sequence>
<dbReference type="Ensembl" id="ENSAMXT00000053234.1">
    <property type="protein sequence ID" value="ENSAMXP00000054140.1"/>
    <property type="gene ID" value="ENSAMXG00000039092.1"/>
</dbReference>
<feature type="compositionally biased region" description="Basic and acidic residues" evidence="2">
    <location>
        <begin position="86"/>
        <end position="95"/>
    </location>
</feature>
<dbReference type="Pfam" id="PF15107">
    <property type="entry name" value="FAM216B"/>
    <property type="match status" value="1"/>
</dbReference>
<accession>A0A3B1KJE8</accession>
<evidence type="ECO:0000313" key="4">
    <source>
        <dbReference type="Proteomes" id="UP000018467"/>
    </source>
</evidence>
<dbReference type="GeneTree" id="ENSGT01130000278394"/>
<protein>
    <submittedName>
        <fullName evidence="3">Uncharacterized protein</fullName>
    </submittedName>
</protein>
<proteinExistence type="inferred from homology"/>
<evidence type="ECO:0000313" key="3">
    <source>
        <dbReference type="Ensembl" id="ENSAMXP00000054140.1"/>
    </source>
</evidence>
<reference evidence="3" key="3">
    <citation type="submission" date="2025-08" db="UniProtKB">
        <authorList>
            <consortium name="Ensembl"/>
        </authorList>
    </citation>
    <scope>IDENTIFICATION</scope>
</reference>
<dbReference type="InParanoid" id="A0A3B1KJE8"/>
<reference evidence="4" key="2">
    <citation type="journal article" date="2014" name="Nat. Commun.">
        <title>The cavefish genome reveals candidate genes for eye loss.</title>
        <authorList>
            <person name="McGaugh S.E."/>
            <person name="Gross J.B."/>
            <person name="Aken B."/>
            <person name="Blin M."/>
            <person name="Borowsky R."/>
            <person name="Chalopin D."/>
            <person name="Hinaux H."/>
            <person name="Jeffery W.R."/>
            <person name="Keene A."/>
            <person name="Ma L."/>
            <person name="Minx P."/>
            <person name="Murphy D."/>
            <person name="O'Quin K.E."/>
            <person name="Retaux S."/>
            <person name="Rohner N."/>
            <person name="Searle S.M."/>
            <person name="Stahl B.A."/>
            <person name="Tabin C."/>
            <person name="Volff J.N."/>
            <person name="Yoshizawa M."/>
            <person name="Warren W.C."/>
        </authorList>
    </citation>
    <scope>NUCLEOTIDE SEQUENCE [LARGE SCALE GENOMIC DNA]</scope>
    <source>
        <strain evidence="4">female</strain>
    </source>
</reference>
<evidence type="ECO:0000256" key="1">
    <source>
        <dbReference type="ARBA" id="ARBA00008615"/>
    </source>
</evidence>
<keyword evidence="4" id="KW-1185">Reference proteome</keyword>
<reference evidence="4" key="1">
    <citation type="submission" date="2013-03" db="EMBL/GenBank/DDBJ databases">
        <authorList>
            <person name="Jeffery W."/>
            <person name="Warren W."/>
            <person name="Wilson R.K."/>
        </authorList>
    </citation>
    <scope>NUCLEOTIDE SEQUENCE</scope>
    <source>
        <strain evidence="4">female</strain>
    </source>
</reference>
<dbReference type="InterPro" id="IPR029373">
    <property type="entry name" value="FAM216"/>
</dbReference>
<feature type="compositionally biased region" description="Polar residues" evidence="2">
    <location>
        <begin position="68"/>
        <end position="80"/>
    </location>
</feature>
<reference evidence="3" key="4">
    <citation type="submission" date="2025-09" db="UniProtKB">
        <authorList>
            <consortium name="Ensembl"/>
        </authorList>
    </citation>
    <scope>IDENTIFICATION</scope>
</reference>
<feature type="region of interest" description="Disordered" evidence="2">
    <location>
        <begin position="68"/>
        <end position="124"/>
    </location>
</feature>
<dbReference type="STRING" id="7994.ENSAMXP00000054140"/>
<organism evidence="3 4">
    <name type="scientific">Astyanax mexicanus</name>
    <name type="common">Blind cave fish</name>
    <name type="synonym">Astyanax fasciatus mexicanus</name>
    <dbReference type="NCBI Taxonomy" id="7994"/>
    <lineage>
        <taxon>Eukaryota</taxon>
        <taxon>Metazoa</taxon>
        <taxon>Chordata</taxon>
        <taxon>Craniata</taxon>
        <taxon>Vertebrata</taxon>
        <taxon>Euteleostomi</taxon>
        <taxon>Actinopterygii</taxon>
        <taxon>Neopterygii</taxon>
        <taxon>Teleostei</taxon>
        <taxon>Ostariophysi</taxon>
        <taxon>Characiformes</taxon>
        <taxon>Characoidei</taxon>
        <taxon>Acestrorhamphidae</taxon>
        <taxon>Acestrorhamphinae</taxon>
        <taxon>Astyanax</taxon>
    </lineage>
</organism>
<evidence type="ECO:0000256" key="2">
    <source>
        <dbReference type="SAM" id="MobiDB-lite"/>
    </source>
</evidence>